<dbReference type="EMBL" id="BAAALS010000014">
    <property type="protein sequence ID" value="GAA1757431.1"/>
    <property type="molecule type" value="Genomic_DNA"/>
</dbReference>
<dbReference type="Proteomes" id="UP001500655">
    <property type="component" value="Unassembled WGS sequence"/>
</dbReference>
<feature type="region of interest" description="Disordered" evidence="1">
    <location>
        <begin position="1"/>
        <end position="26"/>
    </location>
</feature>
<gene>
    <name evidence="3" type="ORF">GCM10009681_30850</name>
</gene>
<feature type="transmembrane region" description="Helical" evidence="2">
    <location>
        <begin position="257"/>
        <end position="277"/>
    </location>
</feature>
<protein>
    <submittedName>
        <fullName evidence="3">Glycosyl transferase</fullName>
    </submittedName>
</protein>
<reference evidence="4" key="1">
    <citation type="journal article" date="2019" name="Int. J. Syst. Evol. Microbiol.">
        <title>The Global Catalogue of Microorganisms (GCM) 10K type strain sequencing project: providing services to taxonomists for standard genome sequencing and annotation.</title>
        <authorList>
            <consortium name="The Broad Institute Genomics Platform"/>
            <consortium name="The Broad Institute Genome Sequencing Center for Infectious Disease"/>
            <person name="Wu L."/>
            <person name="Ma J."/>
        </authorList>
    </citation>
    <scope>NUCLEOTIDE SEQUENCE [LARGE SCALE GENOMIC DNA]</scope>
    <source>
        <strain evidence="4">JCM 13249</strain>
    </source>
</reference>
<feature type="transmembrane region" description="Helical" evidence="2">
    <location>
        <begin position="228"/>
        <end position="245"/>
    </location>
</feature>
<keyword evidence="2" id="KW-0812">Transmembrane</keyword>
<name>A0ABP4WLD4_9ACTN</name>
<evidence type="ECO:0000313" key="3">
    <source>
        <dbReference type="EMBL" id="GAA1757431.1"/>
    </source>
</evidence>
<feature type="compositionally biased region" description="Low complexity" evidence="1">
    <location>
        <begin position="16"/>
        <end position="26"/>
    </location>
</feature>
<feature type="transmembrane region" description="Helical" evidence="2">
    <location>
        <begin position="123"/>
        <end position="146"/>
    </location>
</feature>
<feature type="transmembrane region" description="Helical" evidence="2">
    <location>
        <begin position="356"/>
        <end position="375"/>
    </location>
</feature>
<evidence type="ECO:0000256" key="2">
    <source>
        <dbReference type="SAM" id="Phobius"/>
    </source>
</evidence>
<comment type="caution">
    <text evidence="3">The sequence shown here is derived from an EMBL/GenBank/DDBJ whole genome shotgun (WGS) entry which is preliminary data.</text>
</comment>
<sequence length="610" mass="65965">MSGPVLVGQEADADSAADGRPGPTRAGRGRRLAWDLGAALGYVAAAVAITLPLWTDLRGRMLAALGGADNALFEWFLAHSAHSVTSWENPLYTHTMNTPDGVNMMGNTSVLGLGIPLTPITLAFGPMVTFKILLIFAIAGTAWAYYFVFSRHLVTNRAAALLGGAFCGFAPGMISQSVGSHLQMATQFLVPFIVWRVMRLREPGRAVRNGVVLGLLITYQVFIGEEVLLLTAFTCGVLVLSYIAMRPREAFAVWRPFLGGLGVAAGVALVLLAYPLWFQFLGPQRYHGLPFDPERYYADLASYTAYARESWFGSAATADGLARNVTEENTFYGWPLVILVPLAVVVLWRSSLAARLAGIAIAVFFVLSLGTEIMINGQDSHLNGPWALLRLIPPFDLTMSTRLSLVLIPLIGLVLALFADRLWSRPAPRPVRWRPVAVAARVLGTLALVVALAPIAPTTLATTETPPLPAFFTSGTWREHLPAGTTIVPAPVPYSGAMDGAHWLANTRMGFETPGGYFIIPTPDGQGAQFSSTPRPLSNLLRMVNRTGKVPKITELDRQAALDDLRYWNAGLIVLAPDRHNGPALQAALTELFGPPERVQDVVLWRVARG</sequence>
<organism evidence="3 4">
    <name type="scientific">Luedemannella helvata</name>
    <dbReference type="NCBI Taxonomy" id="349315"/>
    <lineage>
        <taxon>Bacteria</taxon>
        <taxon>Bacillati</taxon>
        <taxon>Actinomycetota</taxon>
        <taxon>Actinomycetes</taxon>
        <taxon>Micromonosporales</taxon>
        <taxon>Micromonosporaceae</taxon>
        <taxon>Luedemannella</taxon>
    </lineage>
</organism>
<feature type="transmembrane region" description="Helical" evidence="2">
    <location>
        <begin position="32"/>
        <end position="54"/>
    </location>
</feature>
<keyword evidence="2" id="KW-1133">Transmembrane helix</keyword>
<dbReference type="RefSeq" id="WP_344082065.1">
    <property type="nucleotide sequence ID" value="NZ_BAAALS010000014.1"/>
</dbReference>
<accession>A0ABP4WLD4</accession>
<feature type="transmembrane region" description="Helical" evidence="2">
    <location>
        <begin position="331"/>
        <end position="349"/>
    </location>
</feature>
<evidence type="ECO:0000256" key="1">
    <source>
        <dbReference type="SAM" id="MobiDB-lite"/>
    </source>
</evidence>
<dbReference type="GO" id="GO:0016740">
    <property type="term" value="F:transferase activity"/>
    <property type="evidence" value="ECO:0007669"/>
    <property type="project" value="UniProtKB-KW"/>
</dbReference>
<feature type="transmembrane region" description="Helical" evidence="2">
    <location>
        <begin position="435"/>
        <end position="456"/>
    </location>
</feature>
<evidence type="ECO:0000313" key="4">
    <source>
        <dbReference type="Proteomes" id="UP001500655"/>
    </source>
</evidence>
<keyword evidence="2" id="KW-0472">Membrane</keyword>
<keyword evidence="4" id="KW-1185">Reference proteome</keyword>
<feature type="transmembrane region" description="Helical" evidence="2">
    <location>
        <begin position="403"/>
        <end position="423"/>
    </location>
</feature>
<feature type="transmembrane region" description="Helical" evidence="2">
    <location>
        <begin position="205"/>
        <end position="222"/>
    </location>
</feature>
<proteinExistence type="predicted"/>
<keyword evidence="3" id="KW-0808">Transferase</keyword>